<dbReference type="InterPro" id="IPR011009">
    <property type="entry name" value="Kinase-like_dom_sf"/>
</dbReference>
<evidence type="ECO:0008006" key="3">
    <source>
        <dbReference type="Google" id="ProtNLM"/>
    </source>
</evidence>
<keyword evidence="2" id="KW-1185">Reference proteome</keyword>
<sequence>MVDERLPVPEDVVKKTAKLMLHLSQIAIEGRQREDTRDDLSDLLDCDITQTLNGNQTSVDNIMVYNRRLYPKDQIALAIVEEKAELGTGPDPSVEGSFLYEEHWCSSDRMKLREACFCPSFIISIAGPWKNISRAIMTTAPIVQRLTRYTWLGRGIAIYDARIWSVARMFYALRRALNALRDWYREMVVPANPLIRLFPLATSCTLSGGATLEFKYNKPLKGPDPSCAAFLVRVVSSSDPERYSIDRRMVVKFVETYGRDAHELLARSGFAPELIYYGDVWPTQAVSGPWKMVVMEYVEGLTLAKMCADGDVPPGPVYDAVRDALALLHEVGMVHGDVRFPNILVANGDSDMRSRTRILDFDWAGAQGEVRYPLGLFAGNGWADGVADCGLIEAAHDLHMLAAWK</sequence>
<evidence type="ECO:0000313" key="2">
    <source>
        <dbReference type="Proteomes" id="UP000015241"/>
    </source>
</evidence>
<dbReference type="OrthoDB" id="2803426at2759"/>
<accession>S8E9U3</accession>
<dbReference type="SUPFAM" id="SSF56112">
    <property type="entry name" value="Protein kinase-like (PK-like)"/>
    <property type="match status" value="1"/>
</dbReference>
<dbReference type="AlphaFoldDB" id="S8E9U3"/>
<dbReference type="InParanoid" id="S8E9U3"/>
<dbReference type="Proteomes" id="UP000015241">
    <property type="component" value="Unassembled WGS sequence"/>
</dbReference>
<name>S8E9U3_FOMSC</name>
<dbReference type="EMBL" id="KE504142">
    <property type="protein sequence ID" value="EPT01398.1"/>
    <property type="molecule type" value="Genomic_DNA"/>
</dbReference>
<reference evidence="1 2" key="1">
    <citation type="journal article" date="2012" name="Science">
        <title>The Paleozoic origin of enzymatic lignin decomposition reconstructed from 31 fungal genomes.</title>
        <authorList>
            <person name="Floudas D."/>
            <person name="Binder M."/>
            <person name="Riley R."/>
            <person name="Barry K."/>
            <person name="Blanchette R.A."/>
            <person name="Henrissat B."/>
            <person name="Martinez A.T."/>
            <person name="Otillar R."/>
            <person name="Spatafora J.W."/>
            <person name="Yadav J.S."/>
            <person name="Aerts A."/>
            <person name="Benoit I."/>
            <person name="Boyd A."/>
            <person name="Carlson A."/>
            <person name="Copeland A."/>
            <person name="Coutinho P.M."/>
            <person name="de Vries R.P."/>
            <person name="Ferreira P."/>
            <person name="Findley K."/>
            <person name="Foster B."/>
            <person name="Gaskell J."/>
            <person name="Glotzer D."/>
            <person name="Gorecki P."/>
            <person name="Heitman J."/>
            <person name="Hesse C."/>
            <person name="Hori C."/>
            <person name="Igarashi K."/>
            <person name="Jurgens J.A."/>
            <person name="Kallen N."/>
            <person name="Kersten P."/>
            <person name="Kohler A."/>
            <person name="Kuees U."/>
            <person name="Kumar T.K.A."/>
            <person name="Kuo A."/>
            <person name="LaButti K."/>
            <person name="Larrondo L.F."/>
            <person name="Lindquist E."/>
            <person name="Ling A."/>
            <person name="Lombard V."/>
            <person name="Lucas S."/>
            <person name="Lundell T."/>
            <person name="Martin R."/>
            <person name="McLaughlin D.J."/>
            <person name="Morgenstern I."/>
            <person name="Morin E."/>
            <person name="Murat C."/>
            <person name="Nagy L.G."/>
            <person name="Nolan M."/>
            <person name="Ohm R.A."/>
            <person name="Patyshakuliyeva A."/>
            <person name="Rokas A."/>
            <person name="Ruiz-Duenas F.J."/>
            <person name="Sabat G."/>
            <person name="Salamov A."/>
            <person name="Samejima M."/>
            <person name="Schmutz J."/>
            <person name="Slot J.C."/>
            <person name="St John F."/>
            <person name="Stenlid J."/>
            <person name="Sun H."/>
            <person name="Sun S."/>
            <person name="Syed K."/>
            <person name="Tsang A."/>
            <person name="Wiebenga A."/>
            <person name="Young D."/>
            <person name="Pisabarro A."/>
            <person name="Eastwood D.C."/>
            <person name="Martin F."/>
            <person name="Cullen D."/>
            <person name="Grigoriev I.V."/>
            <person name="Hibbett D.S."/>
        </authorList>
    </citation>
    <scope>NUCLEOTIDE SEQUENCE</scope>
    <source>
        <strain evidence="2">FP-58527</strain>
    </source>
</reference>
<dbReference type="PANTHER" id="PTHR37171">
    <property type="entry name" value="SERINE/THREONINE-PROTEIN KINASE YRZF-RELATED"/>
    <property type="match status" value="1"/>
</dbReference>
<evidence type="ECO:0000313" key="1">
    <source>
        <dbReference type="EMBL" id="EPT01398.1"/>
    </source>
</evidence>
<organism evidence="1 2">
    <name type="scientific">Fomitopsis schrenkii</name>
    <name type="common">Brown rot fungus</name>
    <dbReference type="NCBI Taxonomy" id="2126942"/>
    <lineage>
        <taxon>Eukaryota</taxon>
        <taxon>Fungi</taxon>
        <taxon>Dikarya</taxon>
        <taxon>Basidiomycota</taxon>
        <taxon>Agaricomycotina</taxon>
        <taxon>Agaricomycetes</taxon>
        <taxon>Polyporales</taxon>
        <taxon>Fomitopsis</taxon>
    </lineage>
</organism>
<dbReference type="PANTHER" id="PTHR37171:SF1">
    <property type="entry name" value="SERINE_THREONINE-PROTEIN KINASE YRZF-RELATED"/>
    <property type="match status" value="1"/>
</dbReference>
<protein>
    <recommendedName>
        <fullName evidence="3">Protein kinase domain-containing protein</fullName>
    </recommendedName>
</protein>
<dbReference type="InterPro" id="IPR052396">
    <property type="entry name" value="Meiotic_Drive_Suppr_Kinase"/>
</dbReference>
<dbReference type="HOGENOM" id="CLU_013871_2_2_1"/>
<dbReference type="Gene3D" id="1.10.510.10">
    <property type="entry name" value="Transferase(Phosphotransferase) domain 1"/>
    <property type="match status" value="1"/>
</dbReference>
<gene>
    <name evidence="1" type="ORF">FOMPIDRAFT_1048839</name>
</gene>
<proteinExistence type="predicted"/>
<dbReference type="eggNOG" id="ENOG502SRW1">
    <property type="taxonomic scope" value="Eukaryota"/>
</dbReference>